<dbReference type="InterPro" id="IPR041628">
    <property type="entry name" value="ChlI/MoxR_AAA_lid"/>
</dbReference>
<dbReference type="Proteomes" id="UP001597472">
    <property type="component" value="Unassembled WGS sequence"/>
</dbReference>
<dbReference type="Gene3D" id="1.10.8.80">
    <property type="entry name" value="Magnesium chelatase subunit I, C-Terminal domain"/>
    <property type="match status" value="1"/>
</dbReference>
<dbReference type="InterPro" id="IPR050764">
    <property type="entry name" value="CbbQ/NirQ/NorQ/GpvN"/>
</dbReference>
<organism evidence="3 4">
    <name type="scientific">Bizionia sediminis</name>
    <dbReference type="NCBI Taxonomy" id="1737064"/>
    <lineage>
        <taxon>Bacteria</taxon>
        <taxon>Pseudomonadati</taxon>
        <taxon>Bacteroidota</taxon>
        <taxon>Flavobacteriia</taxon>
        <taxon>Flavobacteriales</taxon>
        <taxon>Flavobacteriaceae</taxon>
        <taxon>Bizionia</taxon>
    </lineage>
</organism>
<name>A0ABW5KSS4_9FLAO</name>
<sequence>MEDTRAIDIASINEKIEKESAFIDLLMFEMNKVIVGQKHMVERLLIGLLGQGHILLEGVPGLAKTLAINTLSQAVQGSFSRIQFTPDLLPADVIGTLIYNMKDNDFKIKKGPIFANFVLADEINRAPAKVQSALLEAMQEKQVTIGDDTFTLDKPFLVMATMNPVEQEGTYPLPEAQVDRFMLKAVIDYPKIEDEQLIMRANLKGAFETVNPVVSVSQILQAQKAVREVYMDEKIEKYILDIIFATRYPEKYRLANLKPLIAFGASPRGSINLATAAKCYAFIKRRGYVIPEDVRAVIYDVLRHRIGITYEAEAENVTSEAIISKIVNEIEVP</sequence>
<evidence type="ECO:0000313" key="3">
    <source>
        <dbReference type="EMBL" id="MFD2551400.1"/>
    </source>
</evidence>
<evidence type="ECO:0000259" key="2">
    <source>
        <dbReference type="Pfam" id="PF17863"/>
    </source>
</evidence>
<dbReference type="Gene3D" id="3.40.50.300">
    <property type="entry name" value="P-loop containing nucleotide triphosphate hydrolases"/>
    <property type="match status" value="1"/>
</dbReference>
<evidence type="ECO:0000259" key="1">
    <source>
        <dbReference type="Pfam" id="PF07726"/>
    </source>
</evidence>
<dbReference type="PANTHER" id="PTHR42759">
    <property type="entry name" value="MOXR FAMILY PROTEIN"/>
    <property type="match status" value="1"/>
</dbReference>
<feature type="domain" description="ATPase AAA-3" evidence="1">
    <location>
        <begin position="53"/>
        <end position="183"/>
    </location>
</feature>
<evidence type="ECO:0000313" key="4">
    <source>
        <dbReference type="Proteomes" id="UP001597472"/>
    </source>
</evidence>
<comment type="caution">
    <text evidence="3">The sequence shown here is derived from an EMBL/GenBank/DDBJ whole genome shotgun (WGS) entry which is preliminary data.</text>
</comment>
<dbReference type="EMBL" id="JBHULS010000002">
    <property type="protein sequence ID" value="MFD2551400.1"/>
    <property type="molecule type" value="Genomic_DNA"/>
</dbReference>
<keyword evidence="4" id="KW-1185">Reference proteome</keyword>
<proteinExistence type="predicted"/>
<reference evidence="4" key="1">
    <citation type="journal article" date="2019" name="Int. J. Syst. Evol. Microbiol.">
        <title>The Global Catalogue of Microorganisms (GCM) 10K type strain sequencing project: providing services to taxonomists for standard genome sequencing and annotation.</title>
        <authorList>
            <consortium name="The Broad Institute Genomics Platform"/>
            <consortium name="The Broad Institute Genome Sequencing Center for Infectious Disease"/>
            <person name="Wu L."/>
            <person name="Ma J."/>
        </authorList>
    </citation>
    <scope>NUCLEOTIDE SEQUENCE [LARGE SCALE GENOMIC DNA]</scope>
    <source>
        <strain evidence="4">KCTC 42587</strain>
    </source>
</reference>
<dbReference type="PANTHER" id="PTHR42759:SF1">
    <property type="entry name" value="MAGNESIUM-CHELATASE SUBUNIT CHLD"/>
    <property type="match status" value="1"/>
</dbReference>
<dbReference type="Pfam" id="PF07726">
    <property type="entry name" value="AAA_3"/>
    <property type="match status" value="1"/>
</dbReference>
<dbReference type="InterPro" id="IPR011703">
    <property type="entry name" value="ATPase_AAA-3"/>
</dbReference>
<accession>A0ABW5KSS4</accession>
<dbReference type="RefSeq" id="WP_376892538.1">
    <property type="nucleotide sequence ID" value="NZ_JBHULS010000002.1"/>
</dbReference>
<dbReference type="SUPFAM" id="SSF52540">
    <property type="entry name" value="P-loop containing nucleoside triphosphate hydrolases"/>
    <property type="match status" value="1"/>
</dbReference>
<dbReference type="Pfam" id="PF17863">
    <property type="entry name" value="AAA_lid_2"/>
    <property type="match status" value="1"/>
</dbReference>
<protein>
    <submittedName>
        <fullName evidence="3">AAA family ATPase</fullName>
    </submittedName>
</protein>
<dbReference type="PIRSF" id="PIRSF002849">
    <property type="entry name" value="AAA_ATPase_chaperone_MoxR_prd"/>
    <property type="match status" value="1"/>
</dbReference>
<dbReference type="InterPro" id="IPR027417">
    <property type="entry name" value="P-loop_NTPase"/>
</dbReference>
<feature type="domain" description="ChlI/MoxR AAA lid" evidence="2">
    <location>
        <begin position="258"/>
        <end position="326"/>
    </location>
</feature>
<gene>
    <name evidence="3" type="ORF">ACFSQP_06175</name>
</gene>